<proteinExistence type="predicted"/>
<evidence type="ECO:0000313" key="1">
    <source>
        <dbReference type="EMBL" id="KAK3723014.1"/>
    </source>
</evidence>
<reference evidence="1" key="1">
    <citation type="submission" date="2023-07" db="EMBL/GenBank/DDBJ databases">
        <title>Black Yeasts Isolated from many extreme environments.</title>
        <authorList>
            <person name="Coleine C."/>
            <person name="Stajich J.E."/>
            <person name="Selbmann L."/>
        </authorList>
    </citation>
    <scope>NUCLEOTIDE SEQUENCE</scope>
    <source>
        <strain evidence="1">CCFEE 5714</strain>
    </source>
</reference>
<protein>
    <submittedName>
        <fullName evidence="1">Uncharacterized protein</fullName>
    </submittedName>
</protein>
<sequence>MAGSNQVMDLTLGDLSVTDATDVVKKVVGPPIPNFPLPRELRDQIYAYLLNHQHVSEMPYYTRSKDQRGKCSESLERDISTANTYRFHPSILAVNGEMSEESKQVLLSNNFIVVSHICPALAYFKHRLGLTIVTENQAHIARFRHHVMRFHVQAPPGRLGLEKQRVESFLMIASNITEFCRLMQWMSYQGCSSARLLTRFRDMQPHDYCLHPQNVPTPAKPPSFKIQFQDRELMEQKPDVARALMSPLRHVIAGLQNVKIINTPNSIQPLVQSVICTMSPKTIWTVALAWDMVETLLNMKQKPEQLLMSGKIEHAIVWYNSIWKPYAACGILHLEDRVYKSDLESPVVILFHLMLAAAIMEGFVSLRLRNMTQTKADELTERICNITWRGFRLGDAIGQAAASLEPNAAWLIAMCTFLYHRTETGLAEASRIMAELKTRGRLSHSENFEQDIELIDLHVRDKEARHMYFHDPPEFFDDLFRYTSAVRGPINIIFSPATILDGKPEGLVGFVDTKHLEQIRAADPAKAATLLIHNSHNYLTGRYLHVRLEARKSASTTTTTLAAIRMETPLPSGQISLGNATVSMLPDRPSSGTLVGEAIRLYKLLAPYTASMISSYIAWILLIFAIRSVLDPAKAACRHRPTLKAILRPTLLFGTLQLGIAFCLPVPASSSWDAKISGRQSDSEPPSVARRAFASWIVALTVIMTAILLLAGLTKAVDMFREKDEELRESRPLCP</sequence>
<keyword evidence="2" id="KW-1185">Reference proteome</keyword>
<dbReference type="EMBL" id="JAUTXU010000011">
    <property type="protein sequence ID" value="KAK3723014.1"/>
    <property type="molecule type" value="Genomic_DNA"/>
</dbReference>
<gene>
    <name evidence="1" type="ORF">LTR37_002160</name>
</gene>
<dbReference type="Proteomes" id="UP001281147">
    <property type="component" value="Unassembled WGS sequence"/>
</dbReference>
<accession>A0ACC3NVN7</accession>
<name>A0ACC3NVN7_9PEZI</name>
<comment type="caution">
    <text evidence="1">The sequence shown here is derived from an EMBL/GenBank/DDBJ whole genome shotgun (WGS) entry which is preliminary data.</text>
</comment>
<evidence type="ECO:0000313" key="2">
    <source>
        <dbReference type="Proteomes" id="UP001281147"/>
    </source>
</evidence>
<organism evidence="1 2">
    <name type="scientific">Vermiconidia calcicola</name>
    <dbReference type="NCBI Taxonomy" id="1690605"/>
    <lineage>
        <taxon>Eukaryota</taxon>
        <taxon>Fungi</taxon>
        <taxon>Dikarya</taxon>
        <taxon>Ascomycota</taxon>
        <taxon>Pezizomycotina</taxon>
        <taxon>Dothideomycetes</taxon>
        <taxon>Dothideomycetidae</taxon>
        <taxon>Mycosphaerellales</taxon>
        <taxon>Extremaceae</taxon>
        <taxon>Vermiconidia</taxon>
    </lineage>
</organism>